<evidence type="ECO:0000256" key="1">
    <source>
        <dbReference type="HAMAP-Rule" id="MF_00861"/>
    </source>
</evidence>
<dbReference type="EMBL" id="RQER01000004">
    <property type="protein sequence ID" value="TGK02801.1"/>
    <property type="molecule type" value="Genomic_DNA"/>
</dbReference>
<dbReference type="Proteomes" id="UP000297273">
    <property type="component" value="Unassembled WGS sequence"/>
</dbReference>
<evidence type="ECO:0000313" key="2">
    <source>
        <dbReference type="EMBL" id="TGK02801.1"/>
    </source>
</evidence>
<protein>
    <recommendedName>
        <fullName evidence="1">Ethanolamine ammonia-lyase large subunit</fullName>
        <shortName evidence="1">EAL large subunit</shortName>
        <ecNumber evidence="1">4.3.1.7</ecNumber>
    </recommendedName>
</protein>
<feature type="binding site" evidence="1">
    <location>
        <begin position="160"/>
        <end position="162"/>
    </location>
    <ligand>
        <name>substrate</name>
    </ligand>
</feature>
<dbReference type="RefSeq" id="WP_135646112.1">
    <property type="nucleotide sequence ID" value="NZ_RQER01000004.1"/>
</dbReference>
<keyword evidence="1" id="KW-1283">Bacterial microcompartment</keyword>
<evidence type="ECO:0000313" key="3">
    <source>
        <dbReference type="EMBL" id="TGL39994.1"/>
    </source>
</evidence>
<dbReference type="GO" id="GO:0006520">
    <property type="term" value="P:amino acid metabolic process"/>
    <property type="evidence" value="ECO:0007669"/>
    <property type="project" value="InterPro"/>
</dbReference>
<dbReference type="GO" id="GO:0031419">
    <property type="term" value="F:cobalamin binding"/>
    <property type="evidence" value="ECO:0007669"/>
    <property type="project" value="UniProtKB-UniRule"/>
</dbReference>
<dbReference type="Gene3D" id="1.10.220.70">
    <property type="entry name" value="lyase"/>
    <property type="match status" value="1"/>
</dbReference>
<dbReference type="UniPathway" id="UPA00560"/>
<comment type="subcellular location">
    <subcellularLocation>
        <location evidence="1">Bacterial microcompartment</location>
    </subcellularLocation>
</comment>
<comment type="cofactor">
    <cofactor evidence="1">
        <name>adenosylcob(III)alamin</name>
        <dbReference type="ChEBI" id="CHEBI:18408"/>
    </cofactor>
    <text evidence="1">Binds between the large and small subunits.</text>
</comment>
<dbReference type="GO" id="GO:0008851">
    <property type="term" value="F:ethanolamine ammonia-lyase activity"/>
    <property type="evidence" value="ECO:0007669"/>
    <property type="project" value="UniProtKB-UniRule"/>
</dbReference>
<organism evidence="2 5">
    <name type="scientific">Leptospira langatensis</name>
    <dbReference type="NCBI Taxonomy" id="2484983"/>
    <lineage>
        <taxon>Bacteria</taxon>
        <taxon>Pseudomonadati</taxon>
        <taxon>Spirochaetota</taxon>
        <taxon>Spirochaetia</taxon>
        <taxon>Leptospirales</taxon>
        <taxon>Leptospiraceae</taxon>
        <taxon>Leptospira</taxon>
    </lineage>
</organism>
<name>A0A5F1ZQP5_9LEPT</name>
<dbReference type="OrthoDB" id="9770909at2"/>
<dbReference type="HAMAP" id="MF_00861">
    <property type="entry name" value="EutB"/>
    <property type="match status" value="1"/>
</dbReference>
<dbReference type="Gene3D" id="3.20.20.70">
    <property type="entry name" value="Aldolase class I"/>
    <property type="match status" value="1"/>
</dbReference>
<evidence type="ECO:0000313" key="4">
    <source>
        <dbReference type="Proteomes" id="UP000297273"/>
    </source>
</evidence>
<feature type="binding site" evidence="1">
    <location>
        <position position="246"/>
    </location>
    <ligand>
        <name>adenosylcob(III)alamin</name>
        <dbReference type="ChEBI" id="CHEBI:18408"/>
    </ligand>
</feature>
<reference evidence="2 5" key="2">
    <citation type="journal article" date="2019" name="PLoS Negl. Trop. Dis.">
        <title>Revisiting the worldwide diversity of Leptospira species in the environment.</title>
        <authorList>
            <person name="Vincent A.T."/>
            <person name="Schiettekatte O."/>
            <person name="Bourhy P."/>
            <person name="Veyrier F.J."/>
            <person name="Picardeau M."/>
        </authorList>
    </citation>
    <scope>NUCLEOTIDE SEQUENCE [LARGE SCALE GENOMIC DNA]</scope>
    <source>
        <strain evidence="3">201702690</strain>
        <strain evidence="2 5">SSW18</strain>
    </source>
</reference>
<keyword evidence="4" id="KW-1185">Reference proteome</keyword>
<comment type="caution">
    <text evidence="2">The sequence shown here is derived from an EMBL/GenBank/DDBJ whole genome shotgun (WGS) entry which is preliminary data.</text>
</comment>
<feature type="binding site" evidence="1">
    <location>
        <position position="296"/>
    </location>
    <ligand>
        <name>adenosylcob(III)alamin</name>
        <dbReference type="ChEBI" id="CHEBI:18408"/>
    </ligand>
</feature>
<feature type="binding site" evidence="1">
    <location>
        <position position="402"/>
    </location>
    <ligand>
        <name>adenosylcob(III)alamin</name>
        <dbReference type="ChEBI" id="CHEBI:18408"/>
    </ligand>
</feature>
<keyword evidence="1" id="KW-0170">Cobalt</keyword>
<comment type="pathway">
    <text evidence="1">Amine and polyamine degradation; ethanolamine degradation.</text>
</comment>
<feature type="binding site" evidence="1">
    <location>
        <position position="363"/>
    </location>
    <ligand>
        <name>substrate</name>
    </ligand>
</feature>
<feature type="binding site" evidence="1">
    <location>
        <position position="193"/>
    </location>
    <ligand>
        <name>substrate</name>
    </ligand>
</feature>
<gene>
    <name evidence="1" type="primary">eutB</name>
    <name evidence="2" type="ORF">EHO57_05655</name>
    <name evidence="3" type="ORF">EHQ53_12455</name>
</gene>
<accession>A0A5F1ZQP5</accession>
<dbReference type="Proteomes" id="UP000297946">
    <property type="component" value="Unassembled WGS sequence"/>
</dbReference>
<reference evidence="3" key="1">
    <citation type="submission" date="2018-10" db="EMBL/GenBank/DDBJ databases">
        <authorList>
            <person name="Vincent A.T."/>
            <person name="Schiettekatte O."/>
            <person name="Bourhy P."/>
            <person name="Veyrier F.J."/>
            <person name="Picardeau M."/>
        </authorList>
    </citation>
    <scope>NUCLEOTIDE SEQUENCE</scope>
    <source>
        <strain evidence="3">201702690</strain>
    </source>
</reference>
<dbReference type="PANTHER" id="PTHR39329:SF1">
    <property type="entry name" value="ETHANOLAMINE AMMONIA-LYASE LARGE SUBUNIT"/>
    <property type="match status" value="1"/>
</dbReference>
<dbReference type="InterPro" id="IPR044939">
    <property type="entry name" value="EutB_dom_2_sf"/>
</dbReference>
<dbReference type="InterPro" id="IPR010628">
    <property type="entry name" value="EutB"/>
</dbReference>
<dbReference type="PIRSF" id="PIRSF018788">
    <property type="entry name" value="EutB"/>
    <property type="match status" value="1"/>
</dbReference>
<dbReference type="EC" id="4.3.1.7" evidence="1"/>
<dbReference type="PANTHER" id="PTHR39329">
    <property type="entry name" value="ETHANOLAMINE AMMONIA-LYASE HEAVY CHAIN"/>
    <property type="match status" value="1"/>
</dbReference>
<dbReference type="GO" id="GO:0031471">
    <property type="term" value="C:ethanolamine degradation polyhedral organelle"/>
    <property type="evidence" value="ECO:0007669"/>
    <property type="project" value="UniProtKB-UniRule"/>
</dbReference>
<dbReference type="Gene3D" id="2.30.170.30">
    <property type="entry name" value="ethanolamine ammonia-lyase heavy chain domain like"/>
    <property type="match status" value="1"/>
</dbReference>
<dbReference type="GO" id="GO:0005829">
    <property type="term" value="C:cytosol"/>
    <property type="evidence" value="ECO:0007669"/>
    <property type="project" value="TreeGrafter"/>
</dbReference>
<dbReference type="AlphaFoldDB" id="A0A5F1ZQP5"/>
<keyword evidence="1" id="KW-0846">Cobalamin</keyword>
<comment type="similarity">
    <text evidence="1">Belongs to the EutB family.</text>
</comment>
<dbReference type="InterPro" id="IPR013785">
    <property type="entry name" value="Aldolase_TIM"/>
</dbReference>
<comment type="function">
    <text evidence="1">Catalyzes the deamination of various vicinal amino-alcohols to oxo compounds. Allows this organism to utilize ethanolamine as the sole source of nitrogen and carbon in the presence of vitamin B12.</text>
</comment>
<keyword evidence="1 2" id="KW-0456">Lyase</keyword>
<dbReference type="GO" id="GO:0009350">
    <property type="term" value="C:ethanolamine ammonia-lyase complex"/>
    <property type="evidence" value="ECO:0007669"/>
    <property type="project" value="UniProtKB-UniRule"/>
</dbReference>
<dbReference type="InterPro" id="IPR044941">
    <property type="entry name" value="EutB_N_sf"/>
</dbReference>
<dbReference type="NCBIfam" id="NF011649">
    <property type="entry name" value="PRK15067.1"/>
    <property type="match status" value="1"/>
</dbReference>
<comment type="subunit">
    <text evidence="1">The basic unit is a heterodimer which dimerizes to form tetramers. The heterotetramers trimerize; 6 large subunits form a core ring with 6 small subunits projecting outwards.</text>
</comment>
<dbReference type="EMBL" id="RQGC01000008">
    <property type="protein sequence ID" value="TGL39994.1"/>
    <property type="molecule type" value="Genomic_DNA"/>
</dbReference>
<sequence length="464" mass="50084">MGYRTVLGTRTYTFPDLKSLLAKASPLRSGDELAGVAASTQEERIAAQMALADLHLSEFLNVELVPAETDEVTRLILESHDKQAFSPISSFTVGELRDLLLDEKTGSAEIAKLRDGLTPEMLAGVSKLMSNQDLILVAKKSPVISKFRNTLGLPGRLSTRLQPNHPTDDPKGIAASILDGLLLGSGDAVIGINPATDNVPTVIALLEMLDSIIQKYSIPTQSCILCHVTTSMKAMEEGAPLDLVFQSIGGTEALNKSFGVNLSILAESQQMALELKRGTVGNNVMYFETGQGSALSAGAHFGIDQQTLEARAYAVAKKFDPLLVNTVVGFIGPEYLYNGKQIVRAGLEDHFCGKLMGLPMGVDICYTNHADADQDDMDNLLTLLGAAGCNYIMGVPGADDVMLSYQSTSFHDALYLRQVFGVRPAPEFETWLLESGLFDQSHVFLPKENKGKFLLEGILGERSK</sequence>
<comment type="catalytic activity">
    <reaction evidence="1">
        <text>ethanolamine = acetaldehyde + NH4(+)</text>
        <dbReference type="Rhea" id="RHEA:15313"/>
        <dbReference type="ChEBI" id="CHEBI:15343"/>
        <dbReference type="ChEBI" id="CHEBI:28938"/>
        <dbReference type="ChEBI" id="CHEBI:57603"/>
        <dbReference type="EC" id="4.3.1.7"/>
    </reaction>
</comment>
<feature type="binding site" evidence="1">
    <location>
        <position position="288"/>
    </location>
    <ligand>
        <name>substrate</name>
    </ligand>
</feature>
<evidence type="ECO:0000313" key="5">
    <source>
        <dbReference type="Proteomes" id="UP000297946"/>
    </source>
</evidence>
<dbReference type="Pfam" id="PF06751">
    <property type="entry name" value="EutB"/>
    <property type="match status" value="1"/>
</dbReference>
<dbReference type="GO" id="GO:0046336">
    <property type="term" value="P:ethanolamine catabolic process"/>
    <property type="evidence" value="ECO:0007669"/>
    <property type="project" value="UniProtKB-UniRule"/>
</dbReference>
<feature type="binding site" evidence="1">
    <location>
        <position position="194"/>
    </location>
    <ligand>
        <name>adenosylcob(III)alamin</name>
        <dbReference type="ChEBI" id="CHEBI:18408"/>
    </ligand>
</feature>
<proteinExistence type="inferred from homology"/>